<accession>A0A2D0NF95</accession>
<evidence type="ECO:0000256" key="6">
    <source>
        <dbReference type="ARBA" id="ARBA00023049"/>
    </source>
</evidence>
<dbReference type="PANTHER" id="PTHR33794:SF1">
    <property type="entry name" value="BACILLOLYSIN"/>
    <property type="match status" value="1"/>
</dbReference>
<dbReference type="Pfam" id="PF02868">
    <property type="entry name" value="Peptidase_M4_C"/>
    <property type="match status" value="1"/>
</dbReference>
<dbReference type="InterPro" id="IPR001570">
    <property type="entry name" value="Peptidase_M4_C_domain"/>
</dbReference>
<dbReference type="GO" id="GO:0006508">
    <property type="term" value="P:proteolysis"/>
    <property type="evidence" value="ECO:0007669"/>
    <property type="project" value="UniProtKB-KW"/>
</dbReference>
<keyword evidence="2" id="KW-0645">Protease</keyword>
<feature type="domain" description="Secretion system C-terminal sorting" evidence="11">
    <location>
        <begin position="1128"/>
        <end position="1202"/>
    </location>
</feature>
<dbReference type="InterPro" id="IPR038081">
    <property type="entry name" value="CalX-like_sf"/>
</dbReference>
<name>A0A2D0NF95_FLAN2</name>
<dbReference type="InterPro" id="IPR023612">
    <property type="entry name" value="Peptidase_M4"/>
</dbReference>
<keyword evidence="8" id="KW-0732">Signal</keyword>
<organism evidence="12 13">
    <name type="scientific">Flavilitoribacter nigricans (strain ATCC 23147 / DSM 23189 / NBRC 102662 / NCIMB 1420 / SS-2)</name>
    <name type="common">Lewinella nigricans</name>
    <dbReference type="NCBI Taxonomy" id="1122177"/>
    <lineage>
        <taxon>Bacteria</taxon>
        <taxon>Pseudomonadati</taxon>
        <taxon>Bacteroidota</taxon>
        <taxon>Saprospiria</taxon>
        <taxon>Saprospirales</taxon>
        <taxon>Lewinellaceae</taxon>
        <taxon>Flavilitoribacter</taxon>
    </lineage>
</organism>
<dbReference type="InterPro" id="IPR026444">
    <property type="entry name" value="Secre_tail"/>
</dbReference>
<evidence type="ECO:0000256" key="1">
    <source>
        <dbReference type="ARBA" id="ARBA00009388"/>
    </source>
</evidence>
<keyword evidence="4" id="KW-0378">Hydrolase</keyword>
<comment type="caution">
    <text evidence="12">The sequence shown here is derived from an EMBL/GenBank/DDBJ whole genome shotgun (WGS) entry which is preliminary data.</text>
</comment>
<comment type="similarity">
    <text evidence="1">Belongs to the peptidase M4 family.</text>
</comment>
<evidence type="ECO:0000313" key="13">
    <source>
        <dbReference type="Proteomes" id="UP000223913"/>
    </source>
</evidence>
<keyword evidence="13" id="KW-1185">Reference proteome</keyword>
<dbReference type="InterPro" id="IPR050728">
    <property type="entry name" value="Zinc_Metalloprotease_M4"/>
</dbReference>
<dbReference type="Gene3D" id="3.10.170.10">
    <property type="match status" value="1"/>
</dbReference>
<evidence type="ECO:0000259" key="10">
    <source>
        <dbReference type="Pfam" id="PF02868"/>
    </source>
</evidence>
<dbReference type="InterPro" id="IPR013856">
    <property type="entry name" value="Peptidase_M4_domain"/>
</dbReference>
<dbReference type="Gene3D" id="1.10.390.10">
    <property type="entry name" value="Neutral Protease Domain 2"/>
    <property type="match status" value="1"/>
</dbReference>
<dbReference type="GO" id="GO:0046872">
    <property type="term" value="F:metal ion binding"/>
    <property type="evidence" value="ECO:0007669"/>
    <property type="project" value="UniProtKB-KW"/>
</dbReference>
<dbReference type="GO" id="GO:0004222">
    <property type="term" value="F:metalloendopeptidase activity"/>
    <property type="evidence" value="ECO:0007669"/>
    <property type="project" value="InterPro"/>
</dbReference>
<dbReference type="SUPFAM" id="SSF55486">
    <property type="entry name" value="Metalloproteases ('zincins'), catalytic domain"/>
    <property type="match status" value="1"/>
</dbReference>
<protein>
    <recommendedName>
        <fullName evidence="14">T9SS type A sorting domain-containing protein</fullName>
    </recommendedName>
</protein>
<dbReference type="SUPFAM" id="SSF141072">
    <property type="entry name" value="CalX-like"/>
    <property type="match status" value="1"/>
</dbReference>
<dbReference type="Pfam" id="PF01447">
    <property type="entry name" value="Peptidase_M4"/>
    <property type="match status" value="1"/>
</dbReference>
<evidence type="ECO:0000256" key="7">
    <source>
        <dbReference type="PIRSR" id="PIRSR623612-1"/>
    </source>
</evidence>
<evidence type="ECO:0000256" key="5">
    <source>
        <dbReference type="ARBA" id="ARBA00022833"/>
    </source>
</evidence>
<evidence type="ECO:0000259" key="9">
    <source>
        <dbReference type="Pfam" id="PF01447"/>
    </source>
</evidence>
<dbReference type="AlphaFoldDB" id="A0A2D0NF95"/>
<dbReference type="OrthoDB" id="291295at2"/>
<dbReference type="RefSeq" id="WP_099149414.1">
    <property type="nucleotide sequence ID" value="NZ_PDUD01000011.1"/>
</dbReference>
<dbReference type="Proteomes" id="UP000223913">
    <property type="component" value="Unassembled WGS sequence"/>
</dbReference>
<dbReference type="InterPro" id="IPR027268">
    <property type="entry name" value="Peptidase_M4/M1_CTD_sf"/>
</dbReference>
<evidence type="ECO:0008006" key="14">
    <source>
        <dbReference type="Google" id="ProtNLM"/>
    </source>
</evidence>
<keyword evidence="5" id="KW-0862">Zinc</keyword>
<feature type="domain" description="Peptidase M4 C-terminal" evidence="10">
    <location>
        <begin position="445"/>
        <end position="636"/>
    </location>
</feature>
<evidence type="ECO:0000256" key="2">
    <source>
        <dbReference type="ARBA" id="ARBA00022670"/>
    </source>
</evidence>
<evidence type="ECO:0000313" key="12">
    <source>
        <dbReference type="EMBL" id="PHN07078.1"/>
    </source>
</evidence>
<dbReference type="NCBIfam" id="TIGR04183">
    <property type="entry name" value="Por_Secre_tail"/>
    <property type="match status" value="1"/>
</dbReference>
<evidence type="ECO:0000256" key="3">
    <source>
        <dbReference type="ARBA" id="ARBA00022723"/>
    </source>
</evidence>
<dbReference type="PRINTS" id="PR00730">
    <property type="entry name" value="THERMOLYSIN"/>
</dbReference>
<dbReference type="CDD" id="cd09597">
    <property type="entry name" value="M4_TLP"/>
    <property type="match status" value="1"/>
</dbReference>
<feature type="domain" description="Peptidase M4" evidence="9">
    <location>
        <begin position="286"/>
        <end position="441"/>
    </location>
</feature>
<feature type="signal peptide" evidence="8">
    <location>
        <begin position="1"/>
        <end position="25"/>
    </location>
</feature>
<feature type="active site" description="Proton donor" evidence="7">
    <location>
        <position position="543"/>
    </location>
</feature>
<keyword evidence="3" id="KW-0479">Metal-binding</keyword>
<evidence type="ECO:0000259" key="11">
    <source>
        <dbReference type="Pfam" id="PF18962"/>
    </source>
</evidence>
<evidence type="ECO:0000256" key="4">
    <source>
        <dbReference type="ARBA" id="ARBA00022801"/>
    </source>
</evidence>
<dbReference type="Gene3D" id="2.60.40.2030">
    <property type="match status" value="1"/>
</dbReference>
<reference evidence="12 13" key="1">
    <citation type="submission" date="2017-10" db="EMBL/GenBank/DDBJ databases">
        <title>The draft genome sequence of Lewinella nigricans NBRC 102662.</title>
        <authorList>
            <person name="Wang K."/>
        </authorList>
    </citation>
    <scope>NUCLEOTIDE SEQUENCE [LARGE SCALE GENOMIC DNA]</scope>
    <source>
        <strain evidence="12 13">NBRC 102662</strain>
    </source>
</reference>
<gene>
    <name evidence="12" type="ORF">CRP01_07550</name>
</gene>
<dbReference type="Pfam" id="PF18962">
    <property type="entry name" value="Por_Secre_tail"/>
    <property type="match status" value="1"/>
</dbReference>
<proteinExistence type="inferred from homology"/>
<feature type="active site" evidence="7">
    <location>
        <position position="435"/>
    </location>
</feature>
<dbReference type="EMBL" id="PDUD01000011">
    <property type="protein sequence ID" value="PHN07078.1"/>
    <property type="molecule type" value="Genomic_DNA"/>
</dbReference>
<sequence>MNSNSKLNYFLGLCFFSLAFLSANGQTPERQQLQQLQELRKDQQIRLFELDEDRQTPASIQFETTAKATYTQADIPALLGRVLALRPGVDELKLIKRDRHLEDIRINRFQQYFQQVKVEHGQYVALAKGDRPASLSGAFYSLDQQLKTQPTLDEKAALRLALQSIGARQYMWEAVDQYRNGINAPRIAAELNRAYNSYFPQGELVIVDDYDTPELDLDLAYKFNIYASEPLSRDYVYVNAHTGKIMLKDAIIKHAQADVQTRYNGTQMIGTSLVTELSLDPFSLGSTEHYVLWDQERGSGIRTYDMNAVGGLPLSIPLLYEAAVDFVDDDNNWTLAEHQRDPAPTLEEAINDDIAWDAHWGAAMVYDYWKERHNRLSYDGDDAAIDSYVHYGEGYDNAFWNGSAMTYGDGSYKNTGLVEVPGFSPLTSMDVCAHEIGHGVCEFTSNLVYQRESGAMNEGFSDIWAAAVEAYIQERFSSQSFDYNVWGIGEQIDQRDGFNNLDQALRWMDDPKREGDPDTYGGAGWTNPECGEPTLANDYCGVHTNSGVLNKWFYLLTAGSGTAPDDGVNDLGDAYSVNGLGFGKSELIAFGTEVQLTPNATFAEARAASIAYTRAVYGPCSDEEESVTNAWYAVGVGPAFGCSNEASSGFLVTQASVNEAVMDAAGCGAEKTVTVSLFVSGTDGFDLALSGTATEGADYFVDNTTIASSGNGFSTQVITITVLDDATEEGDETIILSIPAGSGSAPGADTYTLTIRDDDVAPIIGIGPKSLLFERFLTTEMPDSWAVVENIASSNQWYFGSYQGSAYISLTGELPNYEGNTAACDIILRTPLIDARGLTSVDLSFDWTAGGETDVALQEAALFDYANLVYSFDGERFFDLEDVFVGDNFGLTPASGAYSVDLSETLANQQFYIGWRWRNDALLSSAYSFTVDNVRVNGDTRQVESELLHSSEAPLGPFETAYFYSLEDKQLIAAVTNNTGHDFGCTSLSIERSGSGAASWMNGGSATEKAIRFNAENTTRKADLDISLYYTEAEMSGWEQASGLSRDALVMNNTKAGAIGDATKGNTSSGATTYTPIYKSGNTLIAGSFSASIQGSIGSLVLAAEDSGSSLIRPDAFTTAHGNNEFKVYPNPSRGQSTVELPEWTGTETAELKLMDLQGRILQRQAIPAGTYSIQLNANNVPAGMYWISLQTGDETYTRKWIKE</sequence>
<evidence type="ECO:0000256" key="8">
    <source>
        <dbReference type="SAM" id="SignalP"/>
    </source>
</evidence>
<dbReference type="PANTHER" id="PTHR33794">
    <property type="entry name" value="BACILLOLYSIN"/>
    <property type="match status" value="1"/>
</dbReference>
<keyword evidence="6" id="KW-0482">Metalloprotease</keyword>
<feature type="chain" id="PRO_5012700207" description="T9SS type A sorting domain-containing protein" evidence="8">
    <location>
        <begin position="26"/>
        <end position="1204"/>
    </location>
</feature>